<dbReference type="RefSeq" id="WP_130429605.1">
    <property type="nucleotide sequence ID" value="NZ_CP034841.1"/>
</dbReference>
<dbReference type="Proteomes" id="UP000289326">
    <property type="component" value="Chromosome"/>
</dbReference>
<accession>A0A4P6MMS9</accession>
<evidence type="ECO:0000256" key="1">
    <source>
        <dbReference type="SAM" id="Coils"/>
    </source>
</evidence>
<dbReference type="EMBL" id="CP034841">
    <property type="protein sequence ID" value="QBF34828.1"/>
    <property type="molecule type" value="Genomic_DNA"/>
</dbReference>
<sequence>MSTFISENNFYFVFLTNFQVSFYKLKETVIGFEKVKIDINELFDKKVKLRPAKSSNLIQNLLLENLDKVINNDMFKPWFNSNLDSIESISFLVAQKIIKTHYIDDFEKQIDILSKTIEIKQKTISKISEDLFAFLVDVNFNKWDSLNNLINFKYSENNFLFNKKWEPEKYIPSFYQKLNELNSYRNRIENKNWEKSEYIDNTRIVKEQFEFFKNEFEKNIYPINVTQIENYPNYEKWLREVKLIIEGNLCDHKISLLGRFRIKIEKQLKIKAEREKTELMIGKLLGLFKPNNELKELKKIVEDWLNKAHHDADDFYKQKINEFTLSKIEKLENKIDELLSKLVLITNKNNKNKEKK</sequence>
<organism evidence="2 3">
    <name type="scientific">Mycoplasmopsis phocirhinis</name>
    <dbReference type="NCBI Taxonomy" id="142650"/>
    <lineage>
        <taxon>Bacteria</taxon>
        <taxon>Bacillati</taxon>
        <taxon>Mycoplasmatota</taxon>
        <taxon>Mycoplasmoidales</taxon>
        <taxon>Metamycoplasmataceae</taxon>
        <taxon>Mycoplasmopsis</taxon>
    </lineage>
</organism>
<dbReference type="KEGG" id="mphi:EG856_02795"/>
<keyword evidence="1" id="KW-0175">Coiled coil</keyword>
<keyword evidence="3" id="KW-1185">Reference proteome</keyword>
<gene>
    <name evidence="2" type="ORF">EG856_02795</name>
</gene>
<feature type="coiled-coil region" evidence="1">
    <location>
        <begin position="321"/>
        <end position="348"/>
    </location>
</feature>
<dbReference type="AlphaFoldDB" id="A0A4P6MMS9"/>
<protein>
    <submittedName>
        <fullName evidence="2">Uncharacterized protein</fullName>
    </submittedName>
</protein>
<evidence type="ECO:0000313" key="2">
    <source>
        <dbReference type="EMBL" id="QBF34828.1"/>
    </source>
</evidence>
<reference evidence="2 3" key="1">
    <citation type="submission" date="2019-01" db="EMBL/GenBank/DDBJ databases">
        <title>Complete sequence and annotation of the Mycoplasma phocirhinis strain 852T genome.</title>
        <authorList>
            <person name="Frasca S.Jr."/>
            <person name="Kutish G.F."/>
            <person name="Castellanos Gell J."/>
            <person name="Michaels D.L."/>
            <person name="Brown D.R."/>
        </authorList>
    </citation>
    <scope>NUCLEOTIDE SEQUENCE [LARGE SCALE GENOMIC DNA]</scope>
    <source>
        <strain evidence="2 3">852</strain>
    </source>
</reference>
<proteinExistence type="predicted"/>
<evidence type="ECO:0000313" key="3">
    <source>
        <dbReference type="Proteomes" id="UP000289326"/>
    </source>
</evidence>
<name>A0A4P6MMS9_9BACT</name>